<evidence type="ECO:0000256" key="6">
    <source>
        <dbReference type="RuleBase" id="RU363076"/>
    </source>
</evidence>
<evidence type="ECO:0000256" key="7">
    <source>
        <dbReference type="SAM" id="MobiDB-lite"/>
    </source>
</evidence>
<evidence type="ECO:0000256" key="1">
    <source>
        <dbReference type="ARBA" id="ARBA00004370"/>
    </source>
</evidence>
<keyword evidence="4 6" id="KW-1133">Transmembrane helix</keyword>
<evidence type="ECO:0000313" key="8">
    <source>
        <dbReference type="EMBL" id="PVE48882.1"/>
    </source>
</evidence>
<name>A0A2T7UW20_9RHOB</name>
<keyword evidence="5 6" id="KW-0472">Membrane</keyword>
<dbReference type="Pfam" id="PF02104">
    <property type="entry name" value="SURF1"/>
    <property type="match status" value="1"/>
</dbReference>
<evidence type="ECO:0000256" key="2">
    <source>
        <dbReference type="ARBA" id="ARBA00007165"/>
    </source>
</evidence>
<gene>
    <name evidence="8" type="ORF">DDE23_00295</name>
</gene>
<comment type="subcellular location">
    <subcellularLocation>
        <location evidence="6">Cell membrane</location>
        <topology evidence="6">Multi-pass membrane protein</topology>
    </subcellularLocation>
    <subcellularLocation>
        <location evidence="1">Membrane</location>
    </subcellularLocation>
</comment>
<dbReference type="EMBL" id="QDDR01000001">
    <property type="protein sequence ID" value="PVE48882.1"/>
    <property type="molecule type" value="Genomic_DNA"/>
</dbReference>
<feature type="region of interest" description="Disordered" evidence="7">
    <location>
        <begin position="1"/>
        <end position="26"/>
    </location>
</feature>
<dbReference type="CDD" id="cd06662">
    <property type="entry name" value="SURF1"/>
    <property type="match status" value="1"/>
</dbReference>
<feature type="transmembrane region" description="Helical" evidence="6">
    <location>
        <begin position="56"/>
        <end position="76"/>
    </location>
</feature>
<dbReference type="PANTHER" id="PTHR23427">
    <property type="entry name" value="SURFEIT LOCUS PROTEIN"/>
    <property type="match status" value="1"/>
</dbReference>
<evidence type="ECO:0000313" key="9">
    <source>
        <dbReference type="Proteomes" id="UP000244810"/>
    </source>
</evidence>
<sequence length="277" mass="30139">MWSGCSSSPRSTSGARAEAHPLAEPGSGGYVPPVSIRRLSLRGIPHQAERNVKARFIGAGLFGIVGVAILLSLGFWQLKRLEWKLDLIAQVEARIHNEPVAVPPDANSARDRYLPVTVNGRYTGEAVDVLSSDREAGPGMRVIAVLETPEGRRLLVDRGFIPEARRAALPMLAEGVTVTGNLDWPTDSDSYTPAPDLGRNLYFARDPRPIAEALDAEPLLIVARSDSAAASPLMTLPISGAAFRNDHLEYAITWFLLAGVWAMMTIALLWRIRRTSL</sequence>
<keyword evidence="6" id="KW-1003">Cell membrane</keyword>
<dbReference type="PANTHER" id="PTHR23427:SF2">
    <property type="entry name" value="SURFEIT LOCUS PROTEIN 1"/>
    <property type="match status" value="1"/>
</dbReference>
<proteinExistence type="inferred from homology"/>
<reference evidence="8 9" key="1">
    <citation type="journal article" date="2011" name="Syst. Appl. Microbiol.">
        <title>Defluviimonas denitrificans gen. nov., sp. nov., and Pararhodobacter aggregans gen. nov., sp. nov., non-phototrophic Rhodobacteraceae from the biofilter of a marine aquaculture.</title>
        <authorList>
            <person name="Foesel B.U."/>
            <person name="Drake H.L."/>
            <person name="Schramm A."/>
        </authorList>
    </citation>
    <scope>NUCLEOTIDE SEQUENCE [LARGE SCALE GENOMIC DNA]</scope>
    <source>
        <strain evidence="8 9">D1-19</strain>
    </source>
</reference>
<dbReference type="OrthoDB" id="6079986at2"/>
<keyword evidence="9" id="KW-1185">Reference proteome</keyword>
<feature type="transmembrane region" description="Helical" evidence="6">
    <location>
        <begin position="251"/>
        <end position="270"/>
    </location>
</feature>
<comment type="similarity">
    <text evidence="2 6">Belongs to the SURF1 family.</text>
</comment>
<accession>A0A2T7UW20</accession>
<dbReference type="PROSITE" id="PS50895">
    <property type="entry name" value="SURF1"/>
    <property type="match status" value="1"/>
</dbReference>
<dbReference type="Proteomes" id="UP000244810">
    <property type="component" value="Unassembled WGS sequence"/>
</dbReference>
<dbReference type="AlphaFoldDB" id="A0A2T7UW20"/>
<protein>
    <recommendedName>
        <fullName evidence="6">SURF1-like protein</fullName>
    </recommendedName>
</protein>
<dbReference type="GO" id="GO:0005886">
    <property type="term" value="C:plasma membrane"/>
    <property type="evidence" value="ECO:0007669"/>
    <property type="project" value="UniProtKB-SubCell"/>
</dbReference>
<evidence type="ECO:0000256" key="5">
    <source>
        <dbReference type="ARBA" id="ARBA00023136"/>
    </source>
</evidence>
<comment type="caution">
    <text evidence="8">The sequence shown here is derived from an EMBL/GenBank/DDBJ whole genome shotgun (WGS) entry which is preliminary data.</text>
</comment>
<dbReference type="InterPro" id="IPR002994">
    <property type="entry name" value="Surf1/Shy1"/>
</dbReference>
<keyword evidence="3 6" id="KW-0812">Transmembrane</keyword>
<feature type="compositionally biased region" description="Low complexity" evidence="7">
    <location>
        <begin position="1"/>
        <end position="13"/>
    </location>
</feature>
<evidence type="ECO:0000256" key="4">
    <source>
        <dbReference type="ARBA" id="ARBA00022989"/>
    </source>
</evidence>
<organism evidence="8 9">
    <name type="scientific">Pararhodobacter aggregans</name>
    <dbReference type="NCBI Taxonomy" id="404875"/>
    <lineage>
        <taxon>Bacteria</taxon>
        <taxon>Pseudomonadati</taxon>
        <taxon>Pseudomonadota</taxon>
        <taxon>Alphaproteobacteria</taxon>
        <taxon>Rhodobacterales</taxon>
        <taxon>Paracoccaceae</taxon>
        <taxon>Pararhodobacter</taxon>
    </lineage>
</organism>
<dbReference type="InterPro" id="IPR045214">
    <property type="entry name" value="Surf1/Surf4"/>
</dbReference>
<evidence type="ECO:0000256" key="3">
    <source>
        <dbReference type="ARBA" id="ARBA00022692"/>
    </source>
</evidence>